<evidence type="ECO:0000313" key="3">
    <source>
        <dbReference type="EMBL" id="CAF1407798.1"/>
    </source>
</evidence>
<evidence type="ECO:0000313" key="4">
    <source>
        <dbReference type="EMBL" id="CAF1616530.1"/>
    </source>
</evidence>
<proteinExistence type="predicted"/>
<feature type="chain" id="PRO_5036229667" evidence="2">
    <location>
        <begin position="20"/>
        <end position="245"/>
    </location>
</feature>
<protein>
    <submittedName>
        <fullName evidence="4">Uncharacterized protein</fullName>
    </submittedName>
</protein>
<dbReference type="Proteomes" id="UP000663877">
    <property type="component" value="Unassembled WGS sequence"/>
</dbReference>
<keyword evidence="2" id="KW-0732">Signal</keyword>
<gene>
    <name evidence="3" type="ORF">BJG266_LOCUS38028</name>
    <name evidence="4" type="ORF">QVE165_LOCUS54912</name>
</gene>
<dbReference type="EMBL" id="CAJNOI010001366">
    <property type="protein sequence ID" value="CAF1407798.1"/>
    <property type="molecule type" value="Genomic_DNA"/>
</dbReference>
<evidence type="ECO:0000256" key="2">
    <source>
        <dbReference type="SAM" id="SignalP"/>
    </source>
</evidence>
<dbReference type="Proteomes" id="UP000663832">
    <property type="component" value="Unassembled WGS sequence"/>
</dbReference>
<evidence type="ECO:0000256" key="1">
    <source>
        <dbReference type="SAM" id="Phobius"/>
    </source>
</evidence>
<keyword evidence="1" id="KW-1133">Transmembrane helix</keyword>
<dbReference type="AlphaFoldDB" id="A0A816BYN5"/>
<keyword evidence="1" id="KW-0472">Membrane</keyword>
<evidence type="ECO:0000313" key="5">
    <source>
        <dbReference type="Proteomes" id="UP000663832"/>
    </source>
</evidence>
<keyword evidence="5" id="KW-1185">Reference proteome</keyword>
<sequence length="245" mass="27129">MYSVAFLILCLSFPVIVRSDYNCTTPNTLITFDDLPAISGYAWIPNNYFDLVWSNVAYMFIPYFNLQNGDHTALSTGLYAAYNVDGSPMTISSPATSYAFNINSFVAVAFSRNNLILSVDGKLDGTTIYQQTVILQTNVSSFIVLNWTYIDTISFTTSGGIINPMFSGQENDTNFAMDNLCVDISSFYTPTLYPITTTPWTIVLPSDVRYSPTSLIVVGAVLGGIIIALIIGIYLWFTIRWCRAS</sequence>
<keyword evidence="1" id="KW-0812">Transmembrane</keyword>
<accession>A0A816BYN5</accession>
<dbReference type="EMBL" id="CAJNOM010001693">
    <property type="protein sequence ID" value="CAF1616530.1"/>
    <property type="molecule type" value="Genomic_DNA"/>
</dbReference>
<feature type="transmembrane region" description="Helical" evidence="1">
    <location>
        <begin position="215"/>
        <end position="237"/>
    </location>
</feature>
<comment type="caution">
    <text evidence="4">The sequence shown here is derived from an EMBL/GenBank/DDBJ whole genome shotgun (WGS) entry which is preliminary data.</text>
</comment>
<organism evidence="4 5">
    <name type="scientific">Adineta steineri</name>
    <dbReference type="NCBI Taxonomy" id="433720"/>
    <lineage>
        <taxon>Eukaryota</taxon>
        <taxon>Metazoa</taxon>
        <taxon>Spiralia</taxon>
        <taxon>Gnathifera</taxon>
        <taxon>Rotifera</taxon>
        <taxon>Eurotatoria</taxon>
        <taxon>Bdelloidea</taxon>
        <taxon>Adinetida</taxon>
        <taxon>Adinetidae</taxon>
        <taxon>Adineta</taxon>
    </lineage>
</organism>
<feature type="signal peptide" evidence="2">
    <location>
        <begin position="1"/>
        <end position="19"/>
    </location>
</feature>
<name>A0A816BYN5_9BILA</name>
<reference evidence="4" key="1">
    <citation type="submission" date="2021-02" db="EMBL/GenBank/DDBJ databases">
        <authorList>
            <person name="Nowell W R."/>
        </authorList>
    </citation>
    <scope>NUCLEOTIDE SEQUENCE</scope>
</reference>